<feature type="compositionally biased region" description="Low complexity" evidence="1">
    <location>
        <begin position="114"/>
        <end position="124"/>
    </location>
</feature>
<dbReference type="Proteomes" id="UP000256970">
    <property type="component" value="Unassembled WGS sequence"/>
</dbReference>
<reference evidence="2 3" key="1">
    <citation type="submission" date="2016-10" db="EMBL/GenBank/DDBJ databases">
        <authorList>
            <person name="Cai Z."/>
        </authorList>
    </citation>
    <scope>NUCLEOTIDE SEQUENCE [LARGE SCALE GENOMIC DNA]</scope>
</reference>
<proteinExistence type="predicted"/>
<evidence type="ECO:0000256" key="1">
    <source>
        <dbReference type="SAM" id="MobiDB-lite"/>
    </source>
</evidence>
<accession>A0A383VWB5</accession>
<protein>
    <submittedName>
        <fullName evidence="2">Uncharacterized protein</fullName>
    </submittedName>
</protein>
<keyword evidence="3" id="KW-1185">Reference proteome</keyword>
<name>A0A383VWB5_TETOB</name>
<evidence type="ECO:0000313" key="2">
    <source>
        <dbReference type="EMBL" id="SZX69153.1"/>
    </source>
</evidence>
<gene>
    <name evidence="2" type="ORF">BQ4739_LOCUS9452</name>
</gene>
<evidence type="ECO:0000313" key="3">
    <source>
        <dbReference type="Proteomes" id="UP000256970"/>
    </source>
</evidence>
<dbReference type="AlphaFoldDB" id="A0A383VWB5"/>
<organism evidence="2 3">
    <name type="scientific">Tetradesmus obliquus</name>
    <name type="common">Green alga</name>
    <name type="synonym">Acutodesmus obliquus</name>
    <dbReference type="NCBI Taxonomy" id="3088"/>
    <lineage>
        <taxon>Eukaryota</taxon>
        <taxon>Viridiplantae</taxon>
        <taxon>Chlorophyta</taxon>
        <taxon>core chlorophytes</taxon>
        <taxon>Chlorophyceae</taxon>
        <taxon>CS clade</taxon>
        <taxon>Sphaeropleales</taxon>
        <taxon>Scenedesmaceae</taxon>
        <taxon>Tetradesmus</taxon>
    </lineage>
</organism>
<dbReference type="EMBL" id="FNXT01000906">
    <property type="protein sequence ID" value="SZX69153.1"/>
    <property type="molecule type" value="Genomic_DNA"/>
</dbReference>
<feature type="region of interest" description="Disordered" evidence="1">
    <location>
        <begin position="91"/>
        <end position="142"/>
    </location>
</feature>
<sequence length="142" mass="15662">MKRIIPALQDEAQRRAFSVLLAQLEGVLALMEQRLDYLKVFREHKFREAGLVAAVENAIAGKSDLPVTSSTVLDAVANFMDKKVTTAIKQGASRDLTAEQQGRGSGRGWRDRTGQQQQQQQQGGRHPYNTRQQAADGAAGER</sequence>